<dbReference type="EMBL" id="JPVN01000006">
    <property type="protein sequence ID" value="KGR79320.1"/>
    <property type="molecule type" value="Genomic_DNA"/>
</dbReference>
<name>A0A0A3I757_9BACL</name>
<evidence type="ECO:0000313" key="1">
    <source>
        <dbReference type="EMBL" id="KGR79320.1"/>
    </source>
</evidence>
<comment type="caution">
    <text evidence="1">The sequence shown here is derived from an EMBL/GenBank/DDBJ whole genome shotgun (WGS) entry which is preliminary data.</text>
</comment>
<evidence type="ECO:0000313" key="2">
    <source>
        <dbReference type="Proteomes" id="UP000030416"/>
    </source>
</evidence>
<reference evidence="1 2" key="1">
    <citation type="submission" date="2014-02" db="EMBL/GenBank/DDBJ databases">
        <title>Draft genome sequence of Lysinibacillus manganicus DSM 26584T.</title>
        <authorList>
            <person name="Zhang F."/>
            <person name="Wang G."/>
            <person name="Zhang L."/>
        </authorList>
    </citation>
    <scope>NUCLEOTIDE SEQUENCE [LARGE SCALE GENOMIC DNA]</scope>
    <source>
        <strain evidence="1 2">DSM 26584</strain>
    </source>
</reference>
<accession>A0A0A3I757</accession>
<organism evidence="1 2">
    <name type="scientific">Ureibacillus manganicus DSM 26584</name>
    <dbReference type="NCBI Taxonomy" id="1384049"/>
    <lineage>
        <taxon>Bacteria</taxon>
        <taxon>Bacillati</taxon>
        <taxon>Bacillota</taxon>
        <taxon>Bacilli</taxon>
        <taxon>Bacillales</taxon>
        <taxon>Caryophanaceae</taxon>
        <taxon>Ureibacillus</taxon>
    </lineage>
</organism>
<sequence>MEPFTKEIKPQVVIMGVKDLFQRKSSHNWSSWVLKTFFKGNPASKGHHGCYEDLFQRKSSLKRSS</sequence>
<protein>
    <submittedName>
        <fullName evidence="1">Uncharacterized protein</fullName>
    </submittedName>
</protein>
<gene>
    <name evidence="1" type="ORF">CD29_06390</name>
</gene>
<dbReference type="Proteomes" id="UP000030416">
    <property type="component" value="Unassembled WGS sequence"/>
</dbReference>
<dbReference type="AlphaFoldDB" id="A0A0A3I757"/>
<proteinExistence type="predicted"/>
<keyword evidence="2" id="KW-1185">Reference proteome</keyword>